<organism evidence="3 4">
    <name type="scientific">Helicostylum pulchrum</name>
    <dbReference type="NCBI Taxonomy" id="562976"/>
    <lineage>
        <taxon>Eukaryota</taxon>
        <taxon>Fungi</taxon>
        <taxon>Fungi incertae sedis</taxon>
        <taxon>Mucoromycota</taxon>
        <taxon>Mucoromycotina</taxon>
        <taxon>Mucoromycetes</taxon>
        <taxon>Mucorales</taxon>
        <taxon>Mucorineae</taxon>
        <taxon>Mucoraceae</taxon>
        <taxon>Helicostylum</taxon>
    </lineage>
</organism>
<reference evidence="3 4" key="1">
    <citation type="submission" date="2024-04" db="EMBL/GenBank/DDBJ databases">
        <title>genome sequences of Mucor flavus KT1a and Helicostylum pulchrum KT1b strains isolation_sourced from the surface of a dry-aged beef.</title>
        <authorList>
            <person name="Toyotome T."/>
            <person name="Hosono M."/>
            <person name="Torimaru M."/>
            <person name="Fukuda K."/>
            <person name="Mikami N."/>
        </authorList>
    </citation>
    <scope>NUCLEOTIDE SEQUENCE [LARGE SCALE GENOMIC DNA]</scope>
    <source>
        <strain evidence="3 4">KT1b</strain>
    </source>
</reference>
<protein>
    <recommendedName>
        <fullName evidence="2">Methyltransferase type 11 domain-containing protein</fullName>
    </recommendedName>
</protein>
<feature type="region of interest" description="Disordered" evidence="1">
    <location>
        <begin position="76"/>
        <end position="143"/>
    </location>
</feature>
<name>A0ABP9Y0U2_9FUNG</name>
<dbReference type="Gene3D" id="3.40.50.150">
    <property type="entry name" value="Vaccinia Virus protein VP39"/>
    <property type="match status" value="1"/>
</dbReference>
<dbReference type="Pfam" id="PF08241">
    <property type="entry name" value="Methyltransf_11"/>
    <property type="match status" value="1"/>
</dbReference>
<dbReference type="InterPro" id="IPR029063">
    <property type="entry name" value="SAM-dependent_MTases_sf"/>
</dbReference>
<comment type="caution">
    <text evidence="3">The sequence shown here is derived from an EMBL/GenBank/DDBJ whole genome shotgun (WGS) entry which is preliminary data.</text>
</comment>
<dbReference type="InterPro" id="IPR013216">
    <property type="entry name" value="Methyltransf_11"/>
</dbReference>
<feature type="region of interest" description="Disordered" evidence="1">
    <location>
        <begin position="160"/>
        <end position="188"/>
    </location>
</feature>
<gene>
    <name evidence="3" type="ORF">HPULCUR_005333</name>
</gene>
<feature type="compositionally biased region" description="Low complexity" evidence="1">
    <location>
        <begin position="25"/>
        <end position="41"/>
    </location>
</feature>
<evidence type="ECO:0000259" key="2">
    <source>
        <dbReference type="Pfam" id="PF08241"/>
    </source>
</evidence>
<proteinExistence type="predicted"/>
<feature type="region of interest" description="Disordered" evidence="1">
    <location>
        <begin position="25"/>
        <end position="48"/>
    </location>
</feature>
<evidence type="ECO:0000313" key="4">
    <source>
        <dbReference type="Proteomes" id="UP001476247"/>
    </source>
</evidence>
<evidence type="ECO:0000313" key="3">
    <source>
        <dbReference type="EMBL" id="GAA5799912.1"/>
    </source>
</evidence>
<feature type="compositionally biased region" description="Basic residues" evidence="1">
    <location>
        <begin position="160"/>
        <end position="171"/>
    </location>
</feature>
<dbReference type="Proteomes" id="UP001476247">
    <property type="component" value="Unassembled WGS sequence"/>
</dbReference>
<evidence type="ECO:0000256" key="1">
    <source>
        <dbReference type="SAM" id="MobiDB-lite"/>
    </source>
</evidence>
<feature type="compositionally biased region" description="Low complexity" evidence="1">
    <location>
        <begin position="88"/>
        <end position="102"/>
    </location>
</feature>
<feature type="compositionally biased region" description="Low complexity" evidence="1">
    <location>
        <begin position="178"/>
        <end position="188"/>
    </location>
</feature>
<dbReference type="EMBL" id="BAABUJ010000014">
    <property type="protein sequence ID" value="GAA5799912.1"/>
    <property type="molecule type" value="Genomic_DNA"/>
</dbReference>
<feature type="domain" description="Methyltransferase type 11" evidence="2">
    <location>
        <begin position="305"/>
        <end position="400"/>
    </location>
</feature>
<dbReference type="SUPFAM" id="SSF53335">
    <property type="entry name" value="S-adenosyl-L-methionine-dependent methyltransferases"/>
    <property type="match status" value="1"/>
</dbReference>
<feature type="compositionally biased region" description="Polar residues" evidence="1">
    <location>
        <begin position="103"/>
        <end position="137"/>
    </location>
</feature>
<sequence length="532" mass="61249">MGTKSAQNSNKSSWLVNWFSQMTQPKQSSSLSSSRQQPTTTKQSSGIILPWKKDTIKASSTSSVVTEACECESSFGNSTLKKRKKKQPQQMVYQTQPQQQQQHRPSITISLSPSTGRRNSQQTTHSSINTSDDQNSYCRRDSSSDRSILSELWTKAKQRHPHYPRFHWPHKTNKDETQQQQQQQQYHQLRPSSIDYYYDSSSLPSSVRQTHFFPKHLKRYSVSSSIHDHTPSPSRPSSIIYTSQPASPNFAALLFNNDVDTYWLNETPPKLKWEIKHELTKLAMEGLYSIPELVTQQTMIEKQVLQIGCGDAAWGTEVASRNTRWTVIGLDETDDYYYSSNSPKNFRFVKCSDILQGLKRFPDDSFDITSCRFLIMGYSFQQYQDIITESIRITKSTGFIEVLEMDLRIYYDRLASCSITQLLNTEVIKAIESKQLDPRLARHLPDLIIDTDIYSESRYISLPLGLWGGKLGVMFRDDVHTLIESFQSDIAEQKGKSCRTEVELEYKTDVMDIELDSNRAFMNLHLMVIHTK</sequence>
<accession>A0ABP9Y0U2</accession>
<keyword evidence="4" id="KW-1185">Reference proteome</keyword>